<feature type="transmembrane region" description="Helical" evidence="1">
    <location>
        <begin position="6"/>
        <end position="22"/>
    </location>
</feature>
<dbReference type="RefSeq" id="WP_184149674.1">
    <property type="nucleotide sequence ID" value="NZ_JACHKA010000001.1"/>
</dbReference>
<evidence type="ECO:0000256" key="1">
    <source>
        <dbReference type="SAM" id="Phobius"/>
    </source>
</evidence>
<organism evidence="2 3">
    <name type="scientific">Sphingobium lignivorans</name>
    <dbReference type="NCBI Taxonomy" id="2735886"/>
    <lineage>
        <taxon>Bacteria</taxon>
        <taxon>Pseudomonadati</taxon>
        <taxon>Pseudomonadota</taxon>
        <taxon>Alphaproteobacteria</taxon>
        <taxon>Sphingomonadales</taxon>
        <taxon>Sphingomonadaceae</taxon>
        <taxon>Sphingobium</taxon>
    </lineage>
</organism>
<dbReference type="EMBL" id="JACHKA010000001">
    <property type="protein sequence ID" value="MBB5984476.1"/>
    <property type="molecule type" value="Genomic_DNA"/>
</dbReference>
<keyword evidence="3" id="KW-1185">Reference proteome</keyword>
<dbReference type="Proteomes" id="UP001138540">
    <property type="component" value="Unassembled WGS sequence"/>
</dbReference>
<name>A0ABR6NB19_9SPHN</name>
<protein>
    <submittedName>
        <fullName evidence="2">Flap endonuclease-1-like 5' DNA nuclease</fullName>
    </submittedName>
</protein>
<gene>
    <name evidence="2" type="ORF">HNP60_000450</name>
</gene>
<evidence type="ECO:0000313" key="3">
    <source>
        <dbReference type="Proteomes" id="UP001138540"/>
    </source>
</evidence>
<sequence>MSQNLILIVVALLVAVLVIWLLRSRSSQAGHHVDSSATAVGAASETARNVAEEVAQTVEDSLEADVVASGARPDDASAVASNAAAIMASGGAAAGAMSFTEIGVPADSSAPDDLRQLKGVGPKLASLLTSLGITHFDQIAAWSDADIVAVDSQLGTFKGRITRDNWVEQARFLAAGDVAGFEAKFGKLDRPGNN</sequence>
<comment type="caution">
    <text evidence="2">The sequence shown here is derived from an EMBL/GenBank/DDBJ whole genome shotgun (WGS) entry which is preliminary data.</text>
</comment>
<accession>A0ABR6NB19</accession>
<keyword evidence="1" id="KW-1133">Transmembrane helix</keyword>
<dbReference type="Gene3D" id="1.10.150.20">
    <property type="entry name" value="5' to 3' exonuclease, C-terminal subdomain"/>
    <property type="match status" value="1"/>
</dbReference>
<keyword evidence="1" id="KW-0472">Membrane</keyword>
<reference evidence="2 3" key="1">
    <citation type="submission" date="2020-08" db="EMBL/GenBank/DDBJ databases">
        <title>Exploring microbial biodiversity for novel pathways involved in the catabolism of aromatic compounds derived from lignin.</title>
        <authorList>
            <person name="Elkins J."/>
        </authorList>
    </citation>
    <scope>NUCLEOTIDE SEQUENCE [LARGE SCALE GENOMIC DNA]</scope>
    <source>
        <strain evidence="2 3">B1D3A</strain>
    </source>
</reference>
<proteinExistence type="predicted"/>
<evidence type="ECO:0000313" key="2">
    <source>
        <dbReference type="EMBL" id="MBB5984476.1"/>
    </source>
</evidence>
<keyword evidence="1" id="KW-0812">Transmembrane</keyword>